<dbReference type="EMBL" id="JBHSMD010000010">
    <property type="protein sequence ID" value="MFC5495390.1"/>
    <property type="molecule type" value="Genomic_DNA"/>
</dbReference>
<proteinExistence type="predicted"/>
<sequence length="383" mass="41433">MGVLIQDTARNNLVTWSVHAVAGGYGVGTMLSPFASPFEANGFKRSALATSEAIREAGGEFWLDPMTYALDMPRAGDFRHYAEWDFWSTTRGDLTSRAAMREHVQRVFRAQTALDSPALAPTVLVSYPDTPRSQTALELAQVAMEADTGAWLSVAGDQEFWSAGAELDAHVGALDQLEPAGWMFIVTRGDNSMPPSASTNEIFGLMRATYALSQDRPVRVAYGDLAAVPALAAGAEVVGTGWDIRQRICAYQDFEERPADTQDGGGWYQRPTLAGLLGGLTSREYEVLVSEEAALAARLTPAAIGPRPEQAFRHHATVLTNVATALSSLSGRARAEAMRQMYLDAEGEWPAVQAITGTRLGPSRWIAPFKAGLEVFMTSEGWL</sequence>
<dbReference type="Proteomes" id="UP001595956">
    <property type="component" value="Unassembled WGS sequence"/>
</dbReference>
<comment type="caution">
    <text evidence="1">The sequence shown here is derived from an EMBL/GenBank/DDBJ whole genome shotgun (WGS) entry which is preliminary data.</text>
</comment>
<name>A0ABW0N4K7_9ACTN</name>
<evidence type="ECO:0000313" key="1">
    <source>
        <dbReference type="EMBL" id="MFC5495390.1"/>
    </source>
</evidence>
<dbReference type="RefSeq" id="WP_345181787.1">
    <property type="nucleotide sequence ID" value="NZ_BAABFQ010000009.1"/>
</dbReference>
<organism evidence="1 2">
    <name type="scientific">Nocardioides caricicola</name>
    <dbReference type="NCBI Taxonomy" id="634770"/>
    <lineage>
        <taxon>Bacteria</taxon>
        <taxon>Bacillati</taxon>
        <taxon>Actinomycetota</taxon>
        <taxon>Actinomycetes</taxon>
        <taxon>Propionibacteriales</taxon>
        <taxon>Nocardioidaceae</taxon>
        <taxon>Nocardioides</taxon>
    </lineage>
</organism>
<protein>
    <submittedName>
        <fullName evidence="1">Uncharacterized protein</fullName>
    </submittedName>
</protein>
<accession>A0ABW0N4K7</accession>
<evidence type="ECO:0000313" key="2">
    <source>
        <dbReference type="Proteomes" id="UP001595956"/>
    </source>
</evidence>
<keyword evidence="2" id="KW-1185">Reference proteome</keyword>
<gene>
    <name evidence="1" type="ORF">ACFPKY_19945</name>
</gene>
<reference evidence="2" key="1">
    <citation type="journal article" date="2019" name="Int. J. Syst. Evol. Microbiol.">
        <title>The Global Catalogue of Microorganisms (GCM) 10K type strain sequencing project: providing services to taxonomists for standard genome sequencing and annotation.</title>
        <authorList>
            <consortium name="The Broad Institute Genomics Platform"/>
            <consortium name="The Broad Institute Genome Sequencing Center for Infectious Disease"/>
            <person name="Wu L."/>
            <person name="Ma J."/>
        </authorList>
    </citation>
    <scope>NUCLEOTIDE SEQUENCE [LARGE SCALE GENOMIC DNA]</scope>
    <source>
        <strain evidence="2">KACC 13778</strain>
    </source>
</reference>